<accession>A0A7G9TF32</accession>
<dbReference type="RefSeq" id="WP_187574032.1">
    <property type="nucleotide sequence ID" value="NZ_CP060731.1"/>
</dbReference>
<evidence type="ECO:0000256" key="1">
    <source>
        <dbReference type="SAM" id="Phobius"/>
    </source>
</evidence>
<organism evidence="2 3">
    <name type="scientific">Pseudoxanthomonas mexicana</name>
    <dbReference type="NCBI Taxonomy" id="128785"/>
    <lineage>
        <taxon>Bacteria</taxon>
        <taxon>Pseudomonadati</taxon>
        <taxon>Pseudomonadota</taxon>
        <taxon>Gammaproteobacteria</taxon>
        <taxon>Lysobacterales</taxon>
        <taxon>Lysobacteraceae</taxon>
        <taxon>Pseudoxanthomonas</taxon>
    </lineage>
</organism>
<dbReference type="Pfam" id="PF11804">
    <property type="entry name" value="DUF3325"/>
    <property type="match status" value="1"/>
</dbReference>
<reference evidence="2 3" key="1">
    <citation type="submission" date="2020-08" db="EMBL/GenBank/DDBJ databases">
        <title>Streptomycin Non-resistant strain, P. mexicana.</title>
        <authorList>
            <person name="Ganesh-Kumar S."/>
            <person name="Zhe T."/>
            <person name="Yu Z."/>
            <person name="Min Y."/>
        </authorList>
    </citation>
    <scope>NUCLEOTIDE SEQUENCE [LARGE SCALE GENOMIC DNA]</scope>
    <source>
        <strain evidence="2 3">GTZY2</strain>
    </source>
</reference>
<proteinExistence type="predicted"/>
<evidence type="ECO:0000313" key="3">
    <source>
        <dbReference type="Proteomes" id="UP000515838"/>
    </source>
</evidence>
<dbReference type="GeneID" id="81470228"/>
<evidence type="ECO:0000313" key="2">
    <source>
        <dbReference type="EMBL" id="QNN78707.1"/>
    </source>
</evidence>
<dbReference type="InterPro" id="IPR021762">
    <property type="entry name" value="DUF3325"/>
</dbReference>
<keyword evidence="1" id="KW-1133">Transmembrane helix</keyword>
<dbReference type="EMBL" id="CP060731">
    <property type="protein sequence ID" value="QNN78707.1"/>
    <property type="molecule type" value="Genomic_DNA"/>
</dbReference>
<dbReference type="Proteomes" id="UP000515838">
    <property type="component" value="Chromosome"/>
</dbReference>
<protein>
    <submittedName>
        <fullName evidence="2">DUF3325 domain-containing protein</fullName>
    </submittedName>
</protein>
<name>A0A7G9TF32_PSEMX</name>
<keyword evidence="1" id="KW-0812">Transmembrane</keyword>
<feature type="transmembrane region" description="Helical" evidence="1">
    <location>
        <begin position="49"/>
        <end position="67"/>
    </location>
</feature>
<feature type="transmembrane region" description="Helical" evidence="1">
    <location>
        <begin position="74"/>
        <end position="94"/>
    </location>
</feature>
<dbReference type="AlphaFoldDB" id="A0A7G9TF32"/>
<keyword evidence="1" id="KW-0472">Membrane</keyword>
<gene>
    <name evidence="2" type="ORF">IAE60_04570</name>
</gene>
<sequence length="113" mass="11481">MPESVTAALLLLAALSASVAGMGWLALSMPVHAQQAGMAPLSRAATRALRIAGAVALLVALGCCLAVDHASMASLVWVMGLTVAAAGVAMTLAWRPHWLRVLAPWAGSRAARG</sequence>